<evidence type="ECO:0000313" key="2">
    <source>
        <dbReference type="EMBL" id="GAA4468350.1"/>
    </source>
</evidence>
<reference evidence="3" key="1">
    <citation type="journal article" date="2019" name="Int. J. Syst. Evol. Microbiol.">
        <title>The Global Catalogue of Microorganisms (GCM) 10K type strain sequencing project: providing services to taxonomists for standard genome sequencing and annotation.</title>
        <authorList>
            <consortium name="The Broad Institute Genomics Platform"/>
            <consortium name="The Broad Institute Genome Sequencing Center for Infectious Disease"/>
            <person name="Wu L."/>
            <person name="Ma J."/>
        </authorList>
    </citation>
    <scope>NUCLEOTIDE SEQUENCE [LARGE SCALE GENOMIC DNA]</scope>
    <source>
        <strain evidence="3">JCM 32105</strain>
    </source>
</reference>
<dbReference type="EMBL" id="BAABFA010000019">
    <property type="protein sequence ID" value="GAA4468350.1"/>
    <property type="molecule type" value="Genomic_DNA"/>
</dbReference>
<gene>
    <name evidence="2" type="ORF">GCM10023093_25790</name>
</gene>
<proteinExistence type="predicted"/>
<dbReference type="InterPro" id="IPR058625">
    <property type="entry name" value="MdtA-like_BSH"/>
</dbReference>
<dbReference type="Pfam" id="PF25917">
    <property type="entry name" value="BSH_RND"/>
    <property type="match status" value="1"/>
</dbReference>
<evidence type="ECO:0000259" key="1">
    <source>
        <dbReference type="Pfam" id="PF25917"/>
    </source>
</evidence>
<dbReference type="SUPFAM" id="SSF111369">
    <property type="entry name" value="HlyD-like secretion proteins"/>
    <property type="match status" value="1"/>
</dbReference>
<accession>A0ABP8NJF7</accession>
<sequence length="299" mass="33077">MTKGIKITTIFLSIMLFAACKNEEKSFDASGAFEAEETIVSAQATGNINELNIQEGQALRAGDIIGYIDTVQLYLKKKQLETQITALLKRKPDVSVQLAALETQLATTERERARTINLLKGDAATPKQLDDINANIAVIKRQIEAQRSSLSISNESFNSDTRPLAVQIEQINDQLSKSRIINPINGTVLSKYMQAHEMASPGKAIYKIADLSTIILRAYISGNQLPNVKLNQKVKVNTDNGSGGYKEREGTIIWINDKAEFTPKTIQTKDERANMVYAIKVKIANDGSYKTGMYGELKF</sequence>
<dbReference type="RefSeq" id="WP_345083868.1">
    <property type="nucleotide sequence ID" value="NZ_BAABFA010000019.1"/>
</dbReference>
<evidence type="ECO:0000313" key="3">
    <source>
        <dbReference type="Proteomes" id="UP001500067"/>
    </source>
</evidence>
<keyword evidence="3" id="KW-1185">Reference proteome</keyword>
<protein>
    <submittedName>
        <fullName evidence="2">HlyD family efflux transporter periplasmic adaptor subunit</fullName>
    </submittedName>
</protein>
<dbReference type="PANTHER" id="PTHR30469:SF15">
    <property type="entry name" value="HLYD FAMILY OF SECRETION PROTEINS"/>
    <property type="match status" value="1"/>
</dbReference>
<name>A0ABP8NJF7_9BACT</name>
<comment type="caution">
    <text evidence="2">The sequence shown here is derived from an EMBL/GenBank/DDBJ whole genome shotgun (WGS) entry which is preliminary data.</text>
</comment>
<dbReference type="Gene3D" id="2.40.50.100">
    <property type="match status" value="1"/>
</dbReference>
<dbReference type="PROSITE" id="PS51257">
    <property type="entry name" value="PROKAR_LIPOPROTEIN"/>
    <property type="match status" value="1"/>
</dbReference>
<organism evidence="2 3">
    <name type="scientific">Nemorincola caseinilytica</name>
    <dbReference type="NCBI Taxonomy" id="2054315"/>
    <lineage>
        <taxon>Bacteria</taxon>
        <taxon>Pseudomonadati</taxon>
        <taxon>Bacteroidota</taxon>
        <taxon>Chitinophagia</taxon>
        <taxon>Chitinophagales</taxon>
        <taxon>Chitinophagaceae</taxon>
        <taxon>Nemorincola</taxon>
    </lineage>
</organism>
<dbReference type="PANTHER" id="PTHR30469">
    <property type="entry name" value="MULTIDRUG RESISTANCE PROTEIN MDTA"/>
    <property type="match status" value="1"/>
</dbReference>
<dbReference type="Proteomes" id="UP001500067">
    <property type="component" value="Unassembled WGS sequence"/>
</dbReference>
<dbReference type="Gene3D" id="2.40.30.170">
    <property type="match status" value="1"/>
</dbReference>
<feature type="domain" description="Multidrug resistance protein MdtA-like barrel-sandwich hybrid" evidence="1">
    <location>
        <begin position="40"/>
        <end position="203"/>
    </location>
</feature>